<dbReference type="Proteomes" id="UP001239111">
    <property type="component" value="Chromosome 3"/>
</dbReference>
<keyword evidence="2" id="KW-1185">Reference proteome</keyword>
<dbReference type="EMBL" id="CM056743">
    <property type="protein sequence ID" value="KAJ8673080.1"/>
    <property type="molecule type" value="Genomic_DNA"/>
</dbReference>
<accession>A0ACC2NU43</accession>
<reference evidence="1" key="1">
    <citation type="submission" date="2023-04" db="EMBL/GenBank/DDBJ databases">
        <title>A chromosome-level genome assembly of the parasitoid wasp Eretmocerus hayati.</title>
        <authorList>
            <person name="Zhong Y."/>
            <person name="Liu S."/>
            <person name="Liu Y."/>
        </authorList>
    </citation>
    <scope>NUCLEOTIDE SEQUENCE</scope>
    <source>
        <strain evidence="1">ZJU_SS_LIU_2023</strain>
    </source>
</reference>
<evidence type="ECO:0000313" key="1">
    <source>
        <dbReference type="EMBL" id="KAJ8673080.1"/>
    </source>
</evidence>
<sequence>MGVNQNSQLVPEVLMGDAIPRSCSISSSRDAACGKTISRLWQQMKRTVSELGFPSNQTSQSRLSNPQKRQSRSRKSERCLTLTHDGSTNGYFAYSSWDHTSTASVRNRSVPIQIQDPKRTPVNDTNKQLYFDPALEDIDHNMNSTSRVSMNRPDFEPFEDPSGLTDLSVKSDGWYESKPALEDQIPHDAGAKSYQMSRSLGTSGFSTFMRSLKRHFHSKDKANILDGVPADDDEHRESQLGLSVGFGRNYQGIDLSLPHKKRPRDKTVPPKDNFVDDDEYEIIVAEEAIDVLDDTAKTDDIITIEGPTNLEQFESKMSDHLNQVLASTDSGVCMDLDKSSIIDDVQSMYSLQDIDGALNDICDEDCITSTPSLSSIVTDIKIPNLRTELLRSCAIVGALTKDGRELSVREMVTFEQQKPYISAITTV</sequence>
<gene>
    <name evidence="1" type="ORF">QAD02_004341</name>
</gene>
<name>A0ACC2NU43_9HYME</name>
<protein>
    <submittedName>
        <fullName evidence="1">Uncharacterized protein</fullName>
    </submittedName>
</protein>
<organism evidence="1 2">
    <name type="scientific">Eretmocerus hayati</name>
    <dbReference type="NCBI Taxonomy" id="131215"/>
    <lineage>
        <taxon>Eukaryota</taxon>
        <taxon>Metazoa</taxon>
        <taxon>Ecdysozoa</taxon>
        <taxon>Arthropoda</taxon>
        <taxon>Hexapoda</taxon>
        <taxon>Insecta</taxon>
        <taxon>Pterygota</taxon>
        <taxon>Neoptera</taxon>
        <taxon>Endopterygota</taxon>
        <taxon>Hymenoptera</taxon>
        <taxon>Apocrita</taxon>
        <taxon>Proctotrupomorpha</taxon>
        <taxon>Chalcidoidea</taxon>
        <taxon>Aphelinidae</taxon>
        <taxon>Aphelininae</taxon>
        <taxon>Eretmocerus</taxon>
    </lineage>
</organism>
<evidence type="ECO:0000313" key="2">
    <source>
        <dbReference type="Proteomes" id="UP001239111"/>
    </source>
</evidence>
<comment type="caution">
    <text evidence="1">The sequence shown here is derived from an EMBL/GenBank/DDBJ whole genome shotgun (WGS) entry which is preliminary data.</text>
</comment>
<proteinExistence type="predicted"/>